<evidence type="ECO:0000256" key="1">
    <source>
        <dbReference type="SAM" id="SignalP"/>
    </source>
</evidence>
<evidence type="ECO:0008006" key="4">
    <source>
        <dbReference type="Google" id="ProtNLM"/>
    </source>
</evidence>
<reference evidence="2 3" key="1">
    <citation type="submission" date="2019-09" db="EMBL/GenBank/DDBJ databases">
        <title>Genomes of family Cryomorphaceae.</title>
        <authorList>
            <person name="Bowman J.P."/>
        </authorList>
    </citation>
    <scope>NUCLEOTIDE SEQUENCE [LARGE SCALE GENOMIC DNA]</scope>
    <source>
        <strain evidence="2 3">LMG 25704</strain>
    </source>
</reference>
<comment type="caution">
    <text evidence="2">The sequence shown here is derived from an EMBL/GenBank/DDBJ whole genome shotgun (WGS) entry which is preliminary data.</text>
</comment>
<dbReference type="OrthoDB" id="1437577at2"/>
<feature type="signal peptide" evidence="1">
    <location>
        <begin position="1"/>
        <end position="21"/>
    </location>
</feature>
<accession>A0A6N6RDW3</accession>
<evidence type="ECO:0000313" key="3">
    <source>
        <dbReference type="Proteomes" id="UP000468650"/>
    </source>
</evidence>
<gene>
    <name evidence="2" type="ORF">F8C67_11805</name>
</gene>
<name>A0A6N6RDW3_9FLAO</name>
<keyword evidence="1" id="KW-0732">Signal</keyword>
<sequence>MKLTYSSLLLSLTLFANVLFAQTEDWVTIKSDEFGYIADFPQEPEPSQTATQSAVGELYLNMYMYDASKSGIPDDNLIYMCSATEYPGEAFEKKTESELDGIFDGAINGAVTNVNGRLLSQETIELQGIEGRAVKISIYDGQAFLYMRLFLRGNNLYLLQVITTGENDGNSDIDAFFNSYRFLVVANKK</sequence>
<feature type="chain" id="PRO_5026649719" description="DUF1795 domain-containing protein" evidence="1">
    <location>
        <begin position="22"/>
        <end position="189"/>
    </location>
</feature>
<protein>
    <recommendedName>
        <fullName evidence="4">DUF1795 domain-containing protein</fullName>
    </recommendedName>
</protein>
<dbReference type="EMBL" id="WBVO01000010">
    <property type="protein sequence ID" value="KAB2807718.1"/>
    <property type="molecule type" value="Genomic_DNA"/>
</dbReference>
<proteinExistence type="predicted"/>
<evidence type="ECO:0000313" key="2">
    <source>
        <dbReference type="EMBL" id="KAB2807718.1"/>
    </source>
</evidence>
<dbReference type="AlphaFoldDB" id="A0A6N6RDW3"/>
<dbReference type="RefSeq" id="WP_151668059.1">
    <property type="nucleotide sequence ID" value="NZ_WBVO01000010.1"/>
</dbReference>
<dbReference type="Proteomes" id="UP000468650">
    <property type="component" value="Unassembled WGS sequence"/>
</dbReference>
<organism evidence="2 3">
    <name type="scientific">Phaeocystidibacter luteus</name>
    <dbReference type="NCBI Taxonomy" id="911197"/>
    <lineage>
        <taxon>Bacteria</taxon>
        <taxon>Pseudomonadati</taxon>
        <taxon>Bacteroidota</taxon>
        <taxon>Flavobacteriia</taxon>
        <taxon>Flavobacteriales</taxon>
        <taxon>Phaeocystidibacteraceae</taxon>
        <taxon>Phaeocystidibacter</taxon>
    </lineage>
</organism>
<keyword evidence="3" id="KW-1185">Reference proteome</keyword>